<keyword evidence="2" id="KW-1185">Reference proteome</keyword>
<accession>A0AAD2Q7W9</accession>
<evidence type="ECO:0000313" key="2">
    <source>
        <dbReference type="Proteomes" id="UP001295794"/>
    </source>
</evidence>
<protein>
    <submittedName>
        <fullName evidence="1">Uncharacterized protein</fullName>
    </submittedName>
</protein>
<name>A0AAD2Q7W9_9AGAR</name>
<proteinExistence type="predicted"/>
<organism evidence="1 2">
    <name type="scientific">Mycena citricolor</name>
    <dbReference type="NCBI Taxonomy" id="2018698"/>
    <lineage>
        <taxon>Eukaryota</taxon>
        <taxon>Fungi</taxon>
        <taxon>Dikarya</taxon>
        <taxon>Basidiomycota</taxon>
        <taxon>Agaricomycotina</taxon>
        <taxon>Agaricomycetes</taxon>
        <taxon>Agaricomycetidae</taxon>
        <taxon>Agaricales</taxon>
        <taxon>Marasmiineae</taxon>
        <taxon>Mycenaceae</taxon>
        <taxon>Mycena</taxon>
    </lineage>
</organism>
<dbReference type="Proteomes" id="UP001295794">
    <property type="component" value="Unassembled WGS sequence"/>
</dbReference>
<feature type="non-terminal residue" evidence="1">
    <location>
        <position position="1"/>
    </location>
</feature>
<gene>
    <name evidence="1" type="ORF">MYCIT1_LOCUS36919</name>
</gene>
<reference evidence="1" key="1">
    <citation type="submission" date="2023-11" db="EMBL/GenBank/DDBJ databases">
        <authorList>
            <person name="De Vega J J."/>
            <person name="De Vega J J."/>
        </authorList>
    </citation>
    <scope>NUCLEOTIDE SEQUENCE</scope>
</reference>
<dbReference type="EMBL" id="CAVNYO010000478">
    <property type="protein sequence ID" value="CAK5283977.1"/>
    <property type="molecule type" value="Genomic_DNA"/>
</dbReference>
<sequence length="404" mass="45652">HFGIERLLDPTRAMSLPQELLDNILDNLCDDLESLKHCALAYSSLRATSQRIQFRRVVLGPAPSGRPTPCFRFFVLLTESPHISLHVKSLVIMDRKPFSWHTWPKTIPWIVTEQTLPLLLAKLTPNLTAFHMHTRSPWGRIAETRALHAALLHVLASPKLSYLQFKDVSPPASSILLAPGLRGLLLSNAELLEDCRSHTPAGASRAIHRIGLMGKHLDWITSPQCPLDWRLLRKLRASSDHTKPHTKALQLVLDRCAQSLTEFEFFPAHPLSLPRPLPSLSLSKSAVLRRLCVYLVCGQEQDKTVVDWFVPLLDSLDPAAPIALVTIHFEAWDYAGTMGDRYDWTAFDECLTRVVERRWARVLFRCAGSGTYPTAGEFPQLWTTGRLHIEKSSEELDELQYAAF</sequence>
<dbReference type="AlphaFoldDB" id="A0AAD2Q7W9"/>
<comment type="caution">
    <text evidence="1">The sequence shown here is derived from an EMBL/GenBank/DDBJ whole genome shotgun (WGS) entry which is preliminary data.</text>
</comment>
<evidence type="ECO:0000313" key="1">
    <source>
        <dbReference type="EMBL" id="CAK5283977.1"/>
    </source>
</evidence>